<evidence type="ECO:0000259" key="8">
    <source>
        <dbReference type="Pfam" id="PF23247"/>
    </source>
</evidence>
<feature type="domain" description="Disease resistance N-terminal" evidence="7">
    <location>
        <begin position="9"/>
        <end position="98"/>
    </location>
</feature>
<reference evidence="11 12" key="1">
    <citation type="journal article" date="2023" name="BMC Biotechnol.">
        <title>Vitis rotundifolia cv Carlos genome sequencing.</title>
        <authorList>
            <person name="Huff M."/>
            <person name="Hulse-Kemp A."/>
            <person name="Scheffler B."/>
            <person name="Youngblood R."/>
            <person name="Simpson S."/>
            <person name="Babiker E."/>
            <person name="Staton M."/>
        </authorList>
    </citation>
    <scope>NUCLEOTIDE SEQUENCE [LARGE SCALE GENOMIC DNA]</scope>
    <source>
        <tissue evidence="11">Leaf</tissue>
    </source>
</reference>
<dbReference type="SUPFAM" id="SSF52540">
    <property type="entry name" value="P-loop containing nucleoside triphosphate hydrolases"/>
    <property type="match status" value="1"/>
</dbReference>
<dbReference type="SUPFAM" id="SSF52047">
    <property type="entry name" value="RNI-like"/>
    <property type="match status" value="1"/>
</dbReference>
<dbReference type="Gene3D" id="3.80.10.10">
    <property type="entry name" value="Ribonuclease Inhibitor"/>
    <property type="match status" value="4"/>
</dbReference>
<dbReference type="Gene3D" id="1.10.10.10">
    <property type="entry name" value="Winged helix-like DNA-binding domain superfamily/Winged helix DNA-binding domain"/>
    <property type="match status" value="1"/>
</dbReference>
<dbReference type="Pfam" id="PF18052">
    <property type="entry name" value="Rx_N"/>
    <property type="match status" value="1"/>
</dbReference>
<dbReference type="Proteomes" id="UP001168098">
    <property type="component" value="Unassembled WGS sequence"/>
</dbReference>
<dbReference type="GO" id="GO:0006952">
    <property type="term" value="P:defense response"/>
    <property type="evidence" value="ECO:0007669"/>
    <property type="project" value="UniProtKB-KW"/>
</dbReference>
<dbReference type="SUPFAM" id="SSF52058">
    <property type="entry name" value="L domain-like"/>
    <property type="match status" value="2"/>
</dbReference>
<keyword evidence="2" id="KW-0677">Repeat</keyword>
<sequence length="1410" mass="160983">MEAVGDALLSAAIGLLFDKLASTDLLDFARQQWVHSDLKKWEIELSDIREELNDAEDKQITDRSVKEWLGNLKDLAYDMEDILDEFAYEALQRELTAKEADHQGRPSKVRKLISTCIRIFSPTEVMRYINMRSKLWEITRRLRDISAQKSELRLQKVAAITNSAWGRPVTASLVYEPQVYGRGTEKEIIIGMLLRNEPTKTNFSVVSIVAMGGMGKTTLARLVYDDDETITKHFDKKAWVCVSDQFDAVKITKTILNSVTNSQSSDSQDLHQIQENLKEELKGKKFLIVLDDLWNDDYFELERLCSPFWVGAGGSKILVTTRSYNVPSKMRGHKILHELKQLPYDDCLKIFQTHAFEHMIIDEHPNLESIGRRIVEKCGGSPLAARALGGLLRSELREGEWERILYSKVWNFTDKECDIIPALRLSYYHLSSHLKRCFTYCAIFPQDYEFTKQELILLWMAEGLIQQSKDNGEMEDLGDKYFDELLSRSFFQSSSSNRSRFVMHDLVHALAKYVAGDTCLHLDDELQCPISENTRHSSFIRHEYDIFKNFERFHKKERLRTFIALPIDVPPSGSRFFLSNKVLEELIPRLGHLRVLSLARYMISEIPDSFGKLKHLRYLNLSNTSIKWLPDSIGNLFYLQTLKLSCCKELIRLPISIGNLINLRHLDVTGAIKLQEMPIRIGKLKDLRILSNFIVDKNKGLTIKELKDVSHLRELCISKLENVVNIQDARDADLKLKCNLESLIMQWSSELDGSGNERNQMDVLDSLQPCLNLNKLCIELYGGPEFPRWIGDALFSKMVDLSLIDCRKCTSLPCLGQLPSLKQLRIQGMDGVKKVGAEFYEETRVSAGKFFPSLVSLHFRSMSEWEHWEDWSSSTESLFPCLHELTIDDCPKLIRKLPTYLPSLTKLSVHFCPKLESPLSRFPLLKELQVTKCNEVVLRSGIVQFLQGLRGLVVSECEELVYLWEDGFGLENSHSLEIRDCDQLVSLGCNLQFLEIIKCDKLERLPNGWQSLTCLEELIIWDCPKLASFPDVGFPPMLRKLMLTNCEGLKCLPDGMMLKMRNGSPDSNNLCLLEDLRIYNCPSLICFPEGQLPTTLKSLSIDICKNLKSLPEGMTGMCALEYLSISSCPSLIGLPKGGLLTTLKELRIWDCKMLVSLPEGIMHQHLTHAAALQVLDICACPSLTSFPRGKFPPTQLIIWDCEHLESISEEMFHSTNHSLQSLTIFRYPNLKTLPDCLNTLTFLFLVNFENLELLLPQIKKLTRLTSLKILCFENIKTPLSQWGLSRLTSLKDLLIGGMFPDVTSLSDDPHSILFPTTLTSLTLSDFQNLESLASLSLQTLTSLEQLKIRSCPKLRSILPREGLLPDTLSQLYVRGCPHLTQRYSKEEGDDWPKIAHIPYVDISDEPIRVI</sequence>
<feature type="domain" description="R13L1/DRL21-like LRR repeat region" evidence="10">
    <location>
        <begin position="703"/>
        <end position="829"/>
    </location>
</feature>
<dbReference type="InterPro" id="IPR036388">
    <property type="entry name" value="WH-like_DNA-bd_sf"/>
</dbReference>
<dbReference type="EMBL" id="JARBHA010000013">
    <property type="protein sequence ID" value="KAJ9685155.1"/>
    <property type="molecule type" value="Genomic_DNA"/>
</dbReference>
<evidence type="ECO:0000256" key="3">
    <source>
        <dbReference type="ARBA" id="ARBA00022741"/>
    </source>
</evidence>
<evidence type="ECO:0000256" key="2">
    <source>
        <dbReference type="ARBA" id="ARBA00022737"/>
    </source>
</evidence>
<evidence type="ECO:0000313" key="12">
    <source>
        <dbReference type="Proteomes" id="UP001168098"/>
    </source>
</evidence>
<dbReference type="InterPro" id="IPR042197">
    <property type="entry name" value="Apaf_helical"/>
</dbReference>
<evidence type="ECO:0008006" key="13">
    <source>
        <dbReference type="Google" id="ProtNLM"/>
    </source>
</evidence>
<dbReference type="InterPro" id="IPR027417">
    <property type="entry name" value="P-loop_NTPase"/>
</dbReference>
<keyword evidence="3" id="KW-0547">Nucleotide-binding</keyword>
<feature type="domain" description="NB-ARC" evidence="6">
    <location>
        <begin position="186"/>
        <end position="358"/>
    </location>
</feature>
<evidence type="ECO:0000256" key="1">
    <source>
        <dbReference type="ARBA" id="ARBA00022614"/>
    </source>
</evidence>
<gene>
    <name evidence="11" type="ORF">PVL29_017261</name>
</gene>
<dbReference type="PANTHER" id="PTHR36766">
    <property type="entry name" value="PLANT BROAD-SPECTRUM MILDEW RESISTANCE PROTEIN RPW8"/>
    <property type="match status" value="1"/>
</dbReference>
<dbReference type="Pfam" id="PF23559">
    <property type="entry name" value="WHD_DRP"/>
    <property type="match status" value="1"/>
</dbReference>
<feature type="domain" description="Disease resistance protein winged helix" evidence="9">
    <location>
        <begin position="443"/>
        <end position="511"/>
    </location>
</feature>
<keyword evidence="1" id="KW-0433">Leucine-rich repeat</keyword>
<evidence type="ECO:0000313" key="11">
    <source>
        <dbReference type="EMBL" id="KAJ9685155.1"/>
    </source>
</evidence>
<keyword evidence="4" id="KW-0611">Plant defense</keyword>
<name>A0AA38Z9Z3_VITRO</name>
<evidence type="ECO:0000259" key="7">
    <source>
        <dbReference type="Pfam" id="PF18052"/>
    </source>
</evidence>
<dbReference type="Gene3D" id="3.40.50.300">
    <property type="entry name" value="P-loop containing nucleotide triphosphate hydrolases"/>
    <property type="match status" value="1"/>
</dbReference>
<dbReference type="Gene3D" id="1.10.8.430">
    <property type="entry name" value="Helical domain of apoptotic protease-activating factors"/>
    <property type="match status" value="1"/>
</dbReference>
<dbReference type="FunFam" id="3.40.50.300:FF:001091">
    <property type="entry name" value="Probable disease resistance protein At1g61300"/>
    <property type="match status" value="1"/>
</dbReference>
<dbReference type="InterPro" id="IPR057135">
    <property type="entry name" value="At4g27190-like_LRR"/>
</dbReference>
<keyword evidence="12" id="KW-1185">Reference proteome</keyword>
<dbReference type="PRINTS" id="PR00364">
    <property type="entry name" value="DISEASERSIST"/>
</dbReference>
<proteinExistence type="predicted"/>
<dbReference type="Pfam" id="PF00931">
    <property type="entry name" value="NB-ARC"/>
    <property type="match status" value="1"/>
</dbReference>
<dbReference type="InterPro" id="IPR002182">
    <property type="entry name" value="NB-ARC"/>
</dbReference>
<evidence type="ECO:0000256" key="5">
    <source>
        <dbReference type="ARBA" id="ARBA00022840"/>
    </source>
</evidence>
<dbReference type="GO" id="GO:0051707">
    <property type="term" value="P:response to other organism"/>
    <property type="evidence" value="ECO:0007669"/>
    <property type="project" value="UniProtKB-ARBA"/>
</dbReference>
<organism evidence="11 12">
    <name type="scientific">Vitis rotundifolia</name>
    <name type="common">Muscadine grape</name>
    <dbReference type="NCBI Taxonomy" id="103349"/>
    <lineage>
        <taxon>Eukaryota</taxon>
        <taxon>Viridiplantae</taxon>
        <taxon>Streptophyta</taxon>
        <taxon>Embryophyta</taxon>
        <taxon>Tracheophyta</taxon>
        <taxon>Spermatophyta</taxon>
        <taxon>Magnoliopsida</taxon>
        <taxon>eudicotyledons</taxon>
        <taxon>Gunneridae</taxon>
        <taxon>Pentapetalae</taxon>
        <taxon>rosids</taxon>
        <taxon>Vitales</taxon>
        <taxon>Vitaceae</taxon>
        <taxon>Viteae</taxon>
        <taxon>Vitis</taxon>
    </lineage>
</organism>
<evidence type="ECO:0000259" key="10">
    <source>
        <dbReference type="Pfam" id="PF25019"/>
    </source>
</evidence>
<dbReference type="InterPro" id="IPR056789">
    <property type="entry name" value="LRR_R13L1-DRL21"/>
</dbReference>
<evidence type="ECO:0000256" key="4">
    <source>
        <dbReference type="ARBA" id="ARBA00022821"/>
    </source>
</evidence>
<protein>
    <recommendedName>
        <fullName evidence="13">Disease resistance RPP13-like protein 1</fullName>
    </recommendedName>
</protein>
<dbReference type="Gene3D" id="1.20.5.4130">
    <property type="match status" value="1"/>
</dbReference>
<dbReference type="Pfam" id="PF25019">
    <property type="entry name" value="LRR_R13L1-DRL21"/>
    <property type="match status" value="1"/>
</dbReference>
<dbReference type="InterPro" id="IPR032675">
    <property type="entry name" value="LRR_dom_sf"/>
</dbReference>
<dbReference type="Pfam" id="PF23247">
    <property type="entry name" value="LRR_RPS2"/>
    <property type="match status" value="1"/>
</dbReference>
<accession>A0AA38Z9Z3</accession>
<comment type="caution">
    <text evidence="11">The sequence shown here is derived from an EMBL/GenBank/DDBJ whole genome shotgun (WGS) entry which is preliminary data.</text>
</comment>
<dbReference type="InterPro" id="IPR041118">
    <property type="entry name" value="Rx_N"/>
</dbReference>
<dbReference type="GO" id="GO:0043531">
    <property type="term" value="F:ADP binding"/>
    <property type="evidence" value="ECO:0007669"/>
    <property type="project" value="InterPro"/>
</dbReference>
<dbReference type="GO" id="GO:0005524">
    <property type="term" value="F:ATP binding"/>
    <property type="evidence" value="ECO:0007669"/>
    <property type="project" value="UniProtKB-KW"/>
</dbReference>
<dbReference type="InterPro" id="IPR058922">
    <property type="entry name" value="WHD_DRP"/>
</dbReference>
<dbReference type="FunFam" id="1.10.10.10:FF:000322">
    <property type="entry name" value="Probable disease resistance protein At1g63360"/>
    <property type="match status" value="1"/>
</dbReference>
<dbReference type="PANTHER" id="PTHR36766:SF51">
    <property type="entry name" value="DISEASE RESISTANCE RPP13-LIKE PROTEIN 1"/>
    <property type="match status" value="1"/>
</dbReference>
<evidence type="ECO:0000259" key="9">
    <source>
        <dbReference type="Pfam" id="PF23559"/>
    </source>
</evidence>
<feature type="domain" description="Disease resistance protein At4g27190-like leucine-rich repeats" evidence="8">
    <location>
        <begin position="914"/>
        <end position="1028"/>
    </location>
</feature>
<evidence type="ECO:0000259" key="6">
    <source>
        <dbReference type="Pfam" id="PF00931"/>
    </source>
</evidence>
<keyword evidence="5" id="KW-0067">ATP-binding</keyword>